<feature type="transmembrane region" description="Helical" evidence="1">
    <location>
        <begin position="120"/>
        <end position="141"/>
    </location>
</feature>
<dbReference type="Pfam" id="PF05145">
    <property type="entry name" value="AbrB"/>
    <property type="match status" value="1"/>
</dbReference>
<feature type="transmembrane region" description="Helical" evidence="1">
    <location>
        <begin position="60"/>
        <end position="81"/>
    </location>
</feature>
<dbReference type="Proteomes" id="UP000466187">
    <property type="component" value="Chromosome"/>
</dbReference>
<feature type="transmembrane region" description="Helical" evidence="1">
    <location>
        <begin position="87"/>
        <end position="108"/>
    </location>
</feature>
<keyword evidence="1" id="KW-0472">Membrane</keyword>
<dbReference type="PIRSF" id="PIRSF038991">
    <property type="entry name" value="Protein_AbrB"/>
    <property type="match status" value="1"/>
</dbReference>
<dbReference type="GO" id="GO:0010468">
    <property type="term" value="P:regulation of gene expression"/>
    <property type="evidence" value="ECO:0007669"/>
    <property type="project" value="InterPro"/>
</dbReference>
<keyword evidence="1" id="KW-0812">Transmembrane</keyword>
<proteinExistence type="predicted"/>
<dbReference type="KEGG" id="mgad:MGAD_47160"/>
<dbReference type="GO" id="GO:0016020">
    <property type="term" value="C:membrane"/>
    <property type="evidence" value="ECO:0007669"/>
    <property type="project" value="InterPro"/>
</dbReference>
<name>A0A7I7WV49_MYCGU</name>
<feature type="transmembrane region" description="Helical" evidence="1">
    <location>
        <begin position="303"/>
        <end position="321"/>
    </location>
</feature>
<gene>
    <name evidence="2" type="ORF">MGAD_47160</name>
</gene>
<evidence type="ECO:0000256" key="1">
    <source>
        <dbReference type="SAM" id="Phobius"/>
    </source>
</evidence>
<protein>
    <submittedName>
        <fullName evidence="2">Membrane protein</fullName>
    </submittedName>
</protein>
<sequence length="360" mass="36909">MNTIELVAVALVCGILAWTLSRHAPRAVPASTLAVQGVLGVATGLLVRDVSFSSLEAAEWVALLAVAVGTLAICIAGGALLSMHRGISPLTGALALVAGGSSGVVSIARELGADDRVVAAVQYLRVALITAAMPLVVAVIYGGSGSGASHSDAVDILPKFFNLPLIAVLVVVGAAAGRAVRLPGAGLLGPMAITIALEFSGLIRGLDVPVMLVQAAALLFVWQTVLEFDRESLRAIRRILPTALALIAVLNLIVAGFGMVLADVAGLSRLDGYLATSPGGIYAVLGYTIGSDCDVQFVMASQVIRVVLMLFAAPLVARMFLRFRLLANTAPAISIRPHHGHKTGIIAAPTACGLRAPLNS</sequence>
<accession>A0A7I7WV49</accession>
<feature type="transmembrane region" description="Helical" evidence="1">
    <location>
        <begin position="27"/>
        <end position="48"/>
    </location>
</feature>
<keyword evidence="1" id="KW-1133">Transmembrane helix</keyword>
<feature type="transmembrane region" description="Helical" evidence="1">
    <location>
        <begin position="209"/>
        <end position="228"/>
    </location>
</feature>
<feature type="transmembrane region" description="Helical" evidence="1">
    <location>
        <begin position="240"/>
        <end position="262"/>
    </location>
</feature>
<reference evidence="2 3" key="1">
    <citation type="journal article" date="2019" name="Emerg. Microbes Infect.">
        <title>Comprehensive subspecies identification of 175 nontuberculous mycobacteria species based on 7547 genomic profiles.</title>
        <authorList>
            <person name="Matsumoto Y."/>
            <person name="Kinjo T."/>
            <person name="Motooka D."/>
            <person name="Nabeya D."/>
            <person name="Jung N."/>
            <person name="Uechi K."/>
            <person name="Horii T."/>
            <person name="Iida T."/>
            <person name="Fujita J."/>
            <person name="Nakamura S."/>
        </authorList>
    </citation>
    <scope>NUCLEOTIDE SEQUENCE [LARGE SCALE GENOMIC DNA]</scope>
    <source>
        <strain evidence="2 3">JCM 12688</strain>
    </source>
</reference>
<dbReference type="PANTHER" id="PTHR38457">
    <property type="entry name" value="REGULATOR ABRB-RELATED"/>
    <property type="match status" value="1"/>
</dbReference>
<organism evidence="2 3">
    <name type="scientific">Mycolicibacterium gadium</name>
    <name type="common">Mycobacterium gadium</name>
    <dbReference type="NCBI Taxonomy" id="1794"/>
    <lineage>
        <taxon>Bacteria</taxon>
        <taxon>Bacillati</taxon>
        <taxon>Actinomycetota</taxon>
        <taxon>Actinomycetes</taxon>
        <taxon>Mycobacteriales</taxon>
        <taxon>Mycobacteriaceae</taxon>
        <taxon>Mycolicibacterium</taxon>
    </lineage>
</organism>
<dbReference type="EMBL" id="AP022608">
    <property type="protein sequence ID" value="BBZ20381.1"/>
    <property type="molecule type" value="Genomic_DNA"/>
</dbReference>
<dbReference type="PANTHER" id="PTHR38457:SF1">
    <property type="entry name" value="REGULATOR ABRB-RELATED"/>
    <property type="match status" value="1"/>
</dbReference>
<dbReference type="AlphaFoldDB" id="A0A7I7WV49"/>
<dbReference type="InterPro" id="IPR007820">
    <property type="entry name" value="AbrB_fam"/>
</dbReference>
<evidence type="ECO:0000313" key="2">
    <source>
        <dbReference type="EMBL" id="BBZ20381.1"/>
    </source>
</evidence>
<dbReference type="RefSeq" id="WP_163689188.1">
    <property type="nucleotide sequence ID" value="NZ_AP022608.1"/>
</dbReference>
<evidence type="ECO:0000313" key="3">
    <source>
        <dbReference type="Proteomes" id="UP000466187"/>
    </source>
</evidence>
<feature type="transmembrane region" description="Helical" evidence="1">
    <location>
        <begin position="187"/>
        <end position="203"/>
    </location>
</feature>
<feature type="transmembrane region" description="Helical" evidence="1">
    <location>
        <begin position="161"/>
        <end position="180"/>
    </location>
</feature>